<gene>
    <name evidence="3" type="ORF">McpCs1_10120</name>
</gene>
<dbReference type="PANTHER" id="PTHR33279">
    <property type="entry name" value="SULFUR CARRIER PROTEIN YEDF-RELATED"/>
    <property type="match status" value="1"/>
</dbReference>
<organism evidence="3 4">
    <name type="scientific">Methanorbis rubei</name>
    <dbReference type="NCBI Taxonomy" id="3028300"/>
    <lineage>
        <taxon>Archaea</taxon>
        <taxon>Methanobacteriati</taxon>
        <taxon>Methanobacteriota</taxon>
        <taxon>Stenosarchaea group</taxon>
        <taxon>Methanomicrobia</taxon>
        <taxon>Methanomicrobiales</taxon>
        <taxon>Methanocorpusculaceae</taxon>
        <taxon>Methanorbis</taxon>
    </lineage>
</organism>
<accession>A0AAE4MFW1</accession>
<evidence type="ECO:0000259" key="2">
    <source>
        <dbReference type="Pfam" id="PF01206"/>
    </source>
</evidence>
<protein>
    <recommendedName>
        <fullName evidence="2">UPF0033 domain-containing protein</fullName>
    </recommendedName>
</protein>
<proteinExistence type="inferred from homology"/>
<evidence type="ECO:0000313" key="3">
    <source>
        <dbReference type="EMBL" id="MDV0443634.1"/>
    </source>
</evidence>
<dbReference type="Proteomes" id="UP001283212">
    <property type="component" value="Unassembled WGS sequence"/>
</dbReference>
<dbReference type="InterPro" id="IPR036868">
    <property type="entry name" value="TusA-like_sf"/>
</dbReference>
<dbReference type="Pfam" id="PF01206">
    <property type="entry name" value="TusA"/>
    <property type="match status" value="1"/>
</dbReference>
<dbReference type="Gene3D" id="3.30.110.40">
    <property type="entry name" value="TusA-like domain"/>
    <property type="match status" value="1"/>
</dbReference>
<dbReference type="PANTHER" id="PTHR33279:SF6">
    <property type="entry name" value="SULFUR CARRIER PROTEIN YEDF-RELATED"/>
    <property type="match status" value="1"/>
</dbReference>
<evidence type="ECO:0000313" key="4">
    <source>
        <dbReference type="Proteomes" id="UP001283212"/>
    </source>
</evidence>
<sequence>MTEKLDITGKVCPFCVLSVDQKLKTMQTGDTLTVLCDHGSAATGSIPEYAEMKGWKSSVKLIEHGLWEIIITKS</sequence>
<dbReference type="AlphaFoldDB" id="A0AAE4MFW1"/>
<name>A0AAE4MFW1_9EURY</name>
<comment type="similarity">
    <text evidence="1">Belongs to the sulfur carrier protein TusA family.</text>
</comment>
<dbReference type="EMBL" id="JAWDKB010000004">
    <property type="protein sequence ID" value="MDV0443634.1"/>
    <property type="molecule type" value="Genomic_DNA"/>
</dbReference>
<reference evidence="3 4" key="1">
    <citation type="submission" date="2023-06" db="EMBL/GenBank/DDBJ databases">
        <title>Genome sequence of Methancorpusculaceae sp. Cs1.</title>
        <authorList>
            <person name="Protasov E."/>
            <person name="Platt K."/>
            <person name="Poehlein A."/>
            <person name="Daniel R."/>
            <person name="Brune A."/>
        </authorList>
    </citation>
    <scope>NUCLEOTIDE SEQUENCE [LARGE SCALE GENOMIC DNA]</scope>
    <source>
        <strain evidence="3 4">Cs1</strain>
    </source>
</reference>
<dbReference type="SUPFAM" id="SSF64307">
    <property type="entry name" value="SirA-like"/>
    <property type="match status" value="1"/>
</dbReference>
<keyword evidence="4" id="KW-1185">Reference proteome</keyword>
<evidence type="ECO:0000256" key="1">
    <source>
        <dbReference type="ARBA" id="ARBA00008984"/>
    </source>
</evidence>
<dbReference type="RefSeq" id="WP_338096157.1">
    <property type="nucleotide sequence ID" value="NZ_JAWDKB010000004.1"/>
</dbReference>
<feature type="domain" description="UPF0033" evidence="2">
    <location>
        <begin position="4"/>
        <end position="73"/>
    </location>
</feature>
<comment type="caution">
    <text evidence="3">The sequence shown here is derived from an EMBL/GenBank/DDBJ whole genome shotgun (WGS) entry which is preliminary data.</text>
</comment>
<dbReference type="InterPro" id="IPR001455">
    <property type="entry name" value="TusA-like"/>
</dbReference>